<dbReference type="GO" id="GO:0016020">
    <property type="term" value="C:membrane"/>
    <property type="evidence" value="ECO:0007669"/>
    <property type="project" value="InterPro"/>
</dbReference>
<dbReference type="GO" id="GO:0016779">
    <property type="term" value="F:nucleotidyltransferase activity"/>
    <property type="evidence" value="ECO:0007669"/>
    <property type="project" value="UniProtKB-KW"/>
</dbReference>
<keyword evidence="3" id="KW-1133">Transmembrane helix</keyword>
<reference evidence="5" key="1">
    <citation type="submission" date="2021-03" db="EMBL/GenBank/DDBJ databases">
        <authorList>
            <person name="Bekaert M."/>
        </authorList>
    </citation>
    <scope>NUCLEOTIDE SEQUENCE</scope>
</reference>
<evidence type="ECO:0000259" key="4">
    <source>
        <dbReference type="Pfam" id="PF01467"/>
    </source>
</evidence>
<name>A0A8S3V942_MYTED</name>
<evidence type="ECO:0000256" key="2">
    <source>
        <dbReference type="ARBA" id="ARBA00022695"/>
    </source>
</evidence>
<evidence type="ECO:0000313" key="6">
    <source>
        <dbReference type="Proteomes" id="UP000683360"/>
    </source>
</evidence>
<keyword evidence="3" id="KW-0812">Transmembrane</keyword>
<keyword evidence="6" id="KW-1185">Reference proteome</keyword>
<keyword evidence="3" id="KW-0472">Membrane</keyword>
<evidence type="ECO:0000313" key="5">
    <source>
        <dbReference type="EMBL" id="CAG2250655.1"/>
    </source>
</evidence>
<dbReference type="Gene3D" id="3.40.50.620">
    <property type="entry name" value="HUPs"/>
    <property type="match status" value="1"/>
</dbReference>
<sequence length="562" mass="63872">MTGAILAVLGFCSRIVESILFVMIDWYDKYVYSPLQTMLLPIVSCIPRFLSIRGQEYTIFSANIVSWTRTALVIPIACCLKNQYYWTAFLLVLFHDFLDHLDGIVAKAQKQIYGPVDDPLLGGFMDAFCDKIVNVFALWSILLTTDFTLMTWKQTNIYITSCTVIIGFEFVLGVVRVQDYFRSYYLRLLRKNDTLISKADTAAVMEGKLKEKLESMGIAFLCLAEASSIPITSWSGITGIACLIMSVRLAYASLQHKLKAREQRKRDEVDFNEILETKEDGEKSTYTEKIPKKLRKCYSESNASKFLAESIEKSNSSLSDENDSTDESIFNEGEDAVRPLLQRHNSVPVNAFDTRVDKVYTVGCFDLFHNGHITLLQRMKALGKQVIVGVHDSRSIFKLKKRVPIDSTEKRMLNVKKYADMVFCIGNTDPTTYLFSVVALSAYQTALYVRGDDMPSFPSRPYIQSVMPVCLLPYTHGVYCVAGTDPTNYIHCILTENVTERHMYVRGDDMQNFPARNLCEARMTVKFLPYTQGVSSTKRRKSEFTSCNYGTHAKDDVQAIFY</sequence>
<feature type="transmembrane region" description="Helical" evidence="3">
    <location>
        <begin position="132"/>
        <end position="152"/>
    </location>
</feature>
<dbReference type="OrthoDB" id="40021at2759"/>
<dbReference type="AlphaFoldDB" id="A0A8S3V942"/>
<keyword evidence="2" id="KW-0548">Nucleotidyltransferase</keyword>
<dbReference type="Proteomes" id="UP000683360">
    <property type="component" value="Unassembled WGS sequence"/>
</dbReference>
<organism evidence="5 6">
    <name type="scientific">Mytilus edulis</name>
    <name type="common">Blue mussel</name>
    <dbReference type="NCBI Taxonomy" id="6550"/>
    <lineage>
        <taxon>Eukaryota</taxon>
        <taxon>Metazoa</taxon>
        <taxon>Spiralia</taxon>
        <taxon>Lophotrochozoa</taxon>
        <taxon>Mollusca</taxon>
        <taxon>Bivalvia</taxon>
        <taxon>Autobranchia</taxon>
        <taxon>Pteriomorphia</taxon>
        <taxon>Mytilida</taxon>
        <taxon>Mytiloidea</taxon>
        <taxon>Mytilidae</taxon>
        <taxon>Mytilinae</taxon>
        <taxon>Mytilus</taxon>
    </lineage>
</organism>
<dbReference type="SUPFAM" id="SSF52374">
    <property type="entry name" value="Nucleotidylyl transferase"/>
    <property type="match status" value="1"/>
</dbReference>
<gene>
    <name evidence="5" type="ORF">MEDL_62362</name>
</gene>
<dbReference type="EMBL" id="CAJPWZ010003058">
    <property type="protein sequence ID" value="CAG2250655.1"/>
    <property type="molecule type" value="Genomic_DNA"/>
</dbReference>
<accession>A0A8S3V942</accession>
<dbReference type="InterPro" id="IPR000462">
    <property type="entry name" value="CDP-OH_P_trans"/>
</dbReference>
<dbReference type="InterPro" id="IPR050385">
    <property type="entry name" value="Archaeal_FAD_synthase"/>
</dbReference>
<dbReference type="GO" id="GO:0008654">
    <property type="term" value="P:phospholipid biosynthetic process"/>
    <property type="evidence" value="ECO:0007669"/>
    <property type="project" value="InterPro"/>
</dbReference>
<dbReference type="InterPro" id="IPR004821">
    <property type="entry name" value="Cyt_trans-like"/>
</dbReference>
<protein>
    <recommendedName>
        <fullName evidence="4">Cytidyltransferase-like domain-containing protein</fullName>
    </recommendedName>
</protein>
<evidence type="ECO:0000256" key="3">
    <source>
        <dbReference type="SAM" id="Phobius"/>
    </source>
</evidence>
<dbReference type="PANTHER" id="PTHR43793:SF1">
    <property type="entry name" value="FAD SYNTHASE"/>
    <property type="match status" value="1"/>
</dbReference>
<dbReference type="GO" id="GO:0016780">
    <property type="term" value="F:phosphotransferase activity, for other substituted phosphate groups"/>
    <property type="evidence" value="ECO:0007669"/>
    <property type="project" value="InterPro"/>
</dbReference>
<proteinExistence type="predicted"/>
<dbReference type="InterPro" id="IPR014729">
    <property type="entry name" value="Rossmann-like_a/b/a_fold"/>
</dbReference>
<feature type="transmembrane region" description="Helical" evidence="3">
    <location>
        <begin position="158"/>
        <end position="177"/>
    </location>
</feature>
<dbReference type="Gene3D" id="1.20.120.1760">
    <property type="match status" value="1"/>
</dbReference>
<dbReference type="NCBIfam" id="TIGR00125">
    <property type="entry name" value="cyt_tran_rel"/>
    <property type="match status" value="1"/>
</dbReference>
<dbReference type="Pfam" id="PF01066">
    <property type="entry name" value="CDP-OH_P_transf"/>
    <property type="match status" value="1"/>
</dbReference>
<evidence type="ECO:0000256" key="1">
    <source>
        <dbReference type="ARBA" id="ARBA00022679"/>
    </source>
</evidence>
<dbReference type="PANTHER" id="PTHR43793">
    <property type="entry name" value="FAD SYNTHASE"/>
    <property type="match status" value="1"/>
</dbReference>
<keyword evidence="1" id="KW-0808">Transferase</keyword>
<comment type="caution">
    <text evidence="5">The sequence shown here is derived from an EMBL/GenBank/DDBJ whole genome shotgun (WGS) entry which is preliminary data.</text>
</comment>
<dbReference type="InterPro" id="IPR043130">
    <property type="entry name" value="CDP-OH_PTrfase_TM_dom"/>
</dbReference>
<feature type="domain" description="Cytidyltransferase-like" evidence="4">
    <location>
        <begin position="360"/>
        <end position="540"/>
    </location>
</feature>
<feature type="transmembrane region" description="Helical" evidence="3">
    <location>
        <begin position="34"/>
        <end position="51"/>
    </location>
</feature>
<dbReference type="Pfam" id="PF01467">
    <property type="entry name" value="CTP_transf_like"/>
    <property type="match status" value="1"/>
</dbReference>